<dbReference type="InterPro" id="IPR001296">
    <property type="entry name" value="Glyco_trans_1"/>
</dbReference>
<gene>
    <name evidence="3" type="ORF">SMD27_22615</name>
</gene>
<evidence type="ECO:0000259" key="1">
    <source>
        <dbReference type="Pfam" id="PF00534"/>
    </source>
</evidence>
<dbReference type="Proteomes" id="UP001279642">
    <property type="component" value="Unassembled WGS sequence"/>
</dbReference>
<dbReference type="CDD" id="cd03808">
    <property type="entry name" value="GT4_CapM-like"/>
    <property type="match status" value="1"/>
</dbReference>
<accession>A0ABU5EKE0</accession>
<name>A0ABU5EKE0_9PROT</name>
<reference evidence="3 4" key="1">
    <citation type="journal article" date="2016" name="Antonie Van Leeuwenhoek">
        <title>Dongia soli sp. nov., isolated from soil from Dokdo, Korea.</title>
        <authorList>
            <person name="Kim D.U."/>
            <person name="Lee H."/>
            <person name="Kim H."/>
            <person name="Kim S.G."/>
            <person name="Ka J.O."/>
        </authorList>
    </citation>
    <scope>NUCLEOTIDE SEQUENCE [LARGE SCALE GENOMIC DNA]</scope>
    <source>
        <strain evidence="3 4">D78</strain>
    </source>
</reference>
<organism evidence="3 4">
    <name type="scientific">Dongia soli</name>
    <dbReference type="NCBI Taxonomy" id="600628"/>
    <lineage>
        <taxon>Bacteria</taxon>
        <taxon>Pseudomonadati</taxon>
        <taxon>Pseudomonadota</taxon>
        <taxon>Alphaproteobacteria</taxon>
        <taxon>Rhodospirillales</taxon>
        <taxon>Dongiaceae</taxon>
        <taxon>Dongia</taxon>
    </lineage>
</organism>
<dbReference type="InterPro" id="IPR028098">
    <property type="entry name" value="Glyco_trans_4-like_N"/>
</dbReference>
<dbReference type="PANTHER" id="PTHR12526:SF638">
    <property type="entry name" value="SPORE COAT PROTEIN SA"/>
    <property type="match status" value="1"/>
</dbReference>
<dbReference type="Pfam" id="PF00534">
    <property type="entry name" value="Glycos_transf_1"/>
    <property type="match status" value="1"/>
</dbReference>
<dbReference type="RefSeq" id="WP_320510723.1">
    <property type="nucleotide sequence ID" value="NZ_JAXCLW010000012.1"/>
</dbReference>
<dbReference type="Pfam" id="PF13477">
    <property type="entry name" value="Glyco_trans_4_2"/>
    <property type="match status" value="1"/>
</dbReference>
<dbReference type="SUPFAM" id="SSF53756">
    <property type="entry name" value="UDP-Glycosyltransferase/glycogen phosphorylase"/>
    <property type="match status" value="1"/>
</dbReference>
<evidence type="ECO:0000313" key="4">
    <source>
        <dbReference type="Proteomes" id="UP001279642"/>
    </source>
</evidence>
<proteinExistence type="predicted"/>
<comment type="caution">
    <text evidence="3">The sequence shown here is derived from an EMBL/GenBank/DDBJ whole genome shotgun (WGS) entry which is preliminary data.</text>
</comment>
<keyword evidence="4" id="KW-1185">Reference proteome</keyword>
<evidence type="ECO:0000313" key="3">
    <source>
        <dbReference type="EMBL" id="MDY0885648.1"/>
    </source>
</evidence>
<feature type="domain" description="Glycosyl transferase family 1" evidence="1">
    <location>
        <begin position="193"/>
        <end position="350"/>
    </location>
</feature>
<dbReference type="EMBL" id="JAXCLW010000012">
    <property type="protein sequence ID" value="MDY0885648.1"/>
    <property type="molecule type" value="Genomic_DNA"/>
</dbReference>
<evidence type="ECO:0000259" key="2">
    <source>
        <dbReference type="Pfam" id="PF13477"/>
    </source>
</evidence>
<feature type="domain" description="Glycosyltransferase subfamily 4-like N-terminal" evidence="2">
    <location>
        <begin position="2"/>
        <end position="140"/>
    </location>
</feature>
<dbReference type="Gene3D" id="3.40.50.2000">
    <property type="entry name" value="Glycogen Phosphorylase B"/>
    <property type="match status" value="2"/>
</dbReference>
<dbReference type="PANTHER" id="PTHR12526">
    <property type="entry name" value="GLYCOSYLTRANSFERASE"/>
    <property type="match status" value="1"/>
</dbReference>
<sequence length="380" mass="42352">MKVILFANTDWYLWNFRRELAIAIRRYNWEVVLVSPPGPFAERFMELGVRWIPLKMKRDSTNPLHELRSIAALWSIYRQERPDLVHHFTLKSVIHGSLAARLAGIHCQVNAIAGLGYIFSSQSAKARLLRPVVRMLLKAALAGRSTMTIFQNPDDIAAFTAAGLVKQSQIKLIRGSGVDTRRFKPVPRDRDHRCRILLATRLLWSKGVEDYVEAARRLASSGLDAEFLVAGTPDLGSPDCIPPDTIDAWRAEGHVTFLGHVDDIDHLLASIDIVVLPSRYAEGIPRILLEAAASSAALITTDRPGCREIVEDGLTGLLIRPGDTEALTMALRSLIADPERRQQLGGAARRKAEAEFDEQFVIQSTMDVYRQTLSPNVALH</sequence>
<protein>
    <submittedName>
        <fullName evidence="3">Glycosyltransferase family 4 protein</fullName>
    </submittedName>
</protein>